<dbReference type="Pfam" id="PF05157">
    <property type="entry name" value="MshEN"/>
    <property type="match status" value="1"/>
</dbReference>
<dbReference type="InterPro" id="IPR027417">
    <property type="entry name" value="P-loop_NTPase"/>
</dbReference>
<dbReference type="Pfam" id="PF00437">
    <property type="entry name" value="T2SSE"/>
    <property type="match status" value="1"/>
</dbReference>
<keyword evidence="2" id="KW-0547">Nucleotide-binding</keyword>
<evidence type="ECO:0000256" key="3">
    <source>
        <dbReference type="ARBA" id="ARBA00022840"/>
    </source>
</evidence>
<sequence>MNSKDKLSKIKDFLLQKSLIDPKRLLEVENKLETSDKKLEDILVSDGIFSAEEFTRIKGQAFNMEAIDLADVKVAGEVLNLLPQKVSKNYEMIIFEKAEDMIKVGMVNPNDFIAQEAIEFLAQQQGLNPKYYVISLADYRDIFRQYSGFKKEIGTALESAREKFTEEGKEDVTRVEEITDNIDVIKSAPVAKIVSVIIRHAVEGGASDVHIEPKHHEGRVRYRVDGVLHTTITLPEYLYSSVVSRIKVLANLKLDETRKPQDGRIRMKLGDKEIDLRISVFPMLNAEKVVMRVLDTSAGIPTLTELGFSDYHIKIIEANIIKPHGIFLLTGPTGSGKTTALYSVLNMLNSEGVNITTLEDPIEYYIEGINQSQIIPEIGFDFASGLRAILRQDPNVIMVGEIRDNETAELVVHAGLTGHLVFSTLHTNSAWGAIPRLIDMKGEAFLLASTLNILMAQRLVRKVCPNCKQEIKLPPSAEKVVMKEIENMPKTYLEEFGGKYKFYKGAGCSDCGDTGYYGRTVIAEILDITSEFRDLIARDFTMEDVRALMKKQGFVTLMQDGIIKGLRGITTMEEVMRASQI</sequence>
<dbReference type="AlphaFoldDB" id="A0A2H0W4P0"/>
<evidence type="ECO:0000313" key="6">
    <source>
        <dbReference type="EMBL" id="PIS06247.1"/>
    </source>
</evidence>
<organism evidence="6 7">
    <name type="scientific">Candidatus Buchananbacteria bacterium CG10_big_fil_rev_8_21_14_0_10_33_19</name>
    <dbReference type="NCBI Taxonomy" id="1974525"/>
    <lineage>
        <taxon>Bacteria</taxon>
        <taxon>Candidatus Buchananiibacteriota</taxon>
    </lineage>
</organism>
<dbReference type="CDD" id="cd01129">
    <property type="entry name" value="PulE-GspE-like"/>
    <property type="match status" value="1"/>
</dbReference>
<feature type="domain" description="Type II secretion system protein GspE N-terminal" evidence="5">
    <location>
        <begin position="62"/>
        <end position="149"/>
    </location>
</feature>
<dbReference type="GO" id="GO:0005524">
    <property type="term" value="F:ATP binding"/>
    <property type="evidence" value="ECO:0007669"/>
    <property type="project" value="UniProtKB-KW"/>
</dbReference>
<evidence type="ECO:0000313" key="7">
    <source>
        <dbReference type="Proteomes" id="UP000229056"/>
    </source>
</evidence>
<dbReference type="PANTHER" id="PTHR30258:SF1">
    <property type="entry name" value="PROTEIN TRANSPORT PROTEIN HOFB HOMOLOG"/>
    <property type="match status" value="1"/>
</dbReference>
<dbReference type="SUPFAM" id="SSF52540">
    <property type="entry name" value="P-loop containing nucleoside triphosphate hydrolases"/>
    <property type="match status" value="1"/>
</dbReference>
<dbReference type="GO" id="GO:0016887">
    <property type="term" value="F:ATP hydrolysis activity"/>
    <property type="evidence" value="ECO:0007669"/>
    <property type="project" value="TreeGrafter"/>
</dbReference>
<dbReference type="InterPro" id="IPR037257">
    <property type="entry name" value="T2SS_E_N_sf"/>
</dbReference>
<evidence type="ECO:0000259" key="4">
    <source>
        <dbReference type="Pfam" id="PF00437"/>
    </source>
</evidence>
<dbReference type="SUPFAM" id="SSF160246">
    <property type="entry name" value="EspE N-terminal domain-like"/>
    <property type="match status" value="1"/>
</dbReference>
<evidence type="ECO:0000259" key="5">
    <source>
        <dbReference type="Pfam" id="PF05157"/>
    </source>
</evidence>
<evidence type="ECO:0008006" key="8">
    <source>
        <dbReference type="Google" id="ProtNLM"/>
    </source>
</evidence>
<proteinExistence type="inferred from homology"/>
<protein>
    <recommendedName>
        <fullName evidence="8">AAA+ ATPase domain-containing protein</fullName>
    </recommendedName>
</protein>
<dbReference type="InterPro" id="IPR007831">
    <property type="entry name" value="T2SS_GspE_N"/>
</dbReference>
<dbReference type="Gene3D" id="3.40.50.300">
    <property type="entry name" value="P-loop containing nucleotide triphosphate hydrolases"/>
    <property type="match status" value="1"/>
</dbReference>
<keyword evidence="3" id="KW-0067">ATP-binding</keyword>
<gene>
    <name evidence="6" type="ORF">COT80_01600</name>
</gene>
<dbReference type="Proteomes" id="UP000229056">
    <property type="component" value="Unassembled WGS sequence"/>
</dbReference>
<name>A0A2H0W4P0_9BACT</name>
<evidence type="ECO:0000256" key="2">
    <source>
        <dbReference type="ARBA" id="ARBA00022741"/>
    </source>
</evidence>
<evidence type="ECO:0000256" key="1">
    <source>
        <dbReference type="ARBA" id="ARBA00006611"/>
    </source>
</evidence>
<comment type="caution">
    <text evidence="6">The sequence shown here is derived from an EMBL/GenBank/DDBJ whole genome shotgun (WGS) entry which is preliminary data.</text>
</comment>
<dbReference type="PANTHER" id="PTHR30258">
    <property type="entry name" value="TYPE II SECRETION SYSTEM PROTEIN GSPE-RELATED"/>
    <property type="match status" value="1"/>
</dbReference>
<reference evidence="7" key="1">
    <citation type="submission" date="2017-09" db="EMBL/GenBank/DDBJ databases">
        <title>Depth-based differentiation of microbial function through sediment-hosted aquifers and enrichment of novel symbionts in the deep terrestrial subsurface.</title>
        <authorList>
            <person name="Probst A.J."/>
            <person name="Ladd B."/>
            <person name="Jarett J.K."/>
            <person name="Geller-Mcgrath D.E."/>
            <person name="Sieber C.M.K."/>
            <person name="Emerson J.B."/>
            <person name="Anantharaman K."/>
            <person name="Thomas B.C."/>
            <person name="Malmstrom R."/>
            <person name="Stieglmeier M."/>
            <person name="Klingl A."/>
            <person name="Woyke T."/>
            <person name="Ryan C.M."/>
            <person name="Banfield J.F."/>
        </authorList>
    </citation>
    <scope>NUCLEOTIDE SEQUENCE [LARGE SCALE GENOMIC DNA]</scope>
</reference>
<comment type="similarity">
    <text evidence="1">Belongs to the GSP E family.</text>
</comment>
<dbReference type="GO" id="GO:0005886">
    <property type="term" value="C:plasma membrane"/>
    <property type="evidence" value="ECO:0007669"/>
    <property type="project" value="TreeGrafter"/>
</dbReference>
<dbReference type="InterPro" id="IPR001482">
    <property type="entry name" value="T2SS/T4SS_dom"/>
</dbReference>
<feature type="domain" description="Bacterial type II secretion system protein E" evidence="4">
    <location>
        <begin position="186"/>
        <end position="577"/>
    </location>
</feature>
<accession>A0A2H0W4P0</accession>
<dbReference type="Gene3D" id="3.30.450.90">
    <property type="match status" value="1"/>
</dbReference>
<dbReference type="EMBL" id="PEZY01000005">
    <property type="protein sequence ID" value="PIS06247.1"/>
    <property type="molecule type" value="Genomic_DNA"/>
</dbReference>